<evidence type="ECO:0000313" key="3">
    <source>
        <dbReference type="Proteomes" id="UP000800200"/>
    </source>
</evidence>
<dbReference type="AlphaFoldDB" id="A0A6A6EW87"/>
<evidence type="ECO:0000313" key="2">
    <source>
        <dbReference type="EMBL" id="KAF2194156.1"/>
    </source>
</evidence>
<keyword evidence="3" id="KW-1185">Reference proteome</keyword>
<evidence type="ECO:0000259" key="1">
    <source>
        <dbReference type="Pfam" id="PF00903"/>
    </source>
</evidence>
<dbReference type="Gene3D" id="3.10.180.10">
    <property type="entry name" value="2,3-Dihydroxybiphenyl 1,2-Dioxygenase, domain 1"/>
    <property type="match status" value="1"/>
</dbReference>
<organism evidence="2 3">
    <name type="scientific">Zopfia rhizophila CBS 207.26</name>
    <dbReference type="NCBI Taxonomy" id="1314779"/>
    <lineage>
        <taxon>Eukaryota</taxon>
        <taxon>Fungi</taxon>
        <taxon>Dikarya</taxon>
        <taxon>Ascomycota</taxon>
        <taxon>Pezizomycotina</taxon>
        <taxon>Dothideomycetes</taxon>
        <taxon>Dothideomycetes incertae sedis</taxon>
        <taxon>Zopfiaceae</taxon>
        <taxon>Zopfia</taxon>
    </lineage>
</organism>
<dbReference type="OrthoDB" id="5371818at2759"/>
<accession>A0A6A6EW87</accession>
<dbReference type="SUPFAM" id="SSF54593">
    <property type="entry name" value="Glyoxalase/Bleomycin resistance protein/Dihydroxybiphenyl dioxygenase"/>
    <property type="match status" value="1"/>
</dbReference>
<proteinExistence type="predicted"/>
<reference evidence="2" key="1">
    <citation type="journal article" date="2020" name="Stud. Mycol.">
        <title>101 Dothideomycetes genomes: a test case for predicting lifestyles and emergence of pathogens.</title>
        <authorList>
            <person name="Haridas S."/>
            <person name="Albert R."/>
            <person name="Binder M."/>
            <person name="Bloem J."/>
            <person name="Labutti K."/>
            <person name="Salamov A."/>
            <person name="Andreopoulos B."/>
            <person name="Baker S."/>
            <person name="Barry K."/>
            <person name="Bills G."/>
            <person name="Bluhm B."/>
            <person name="Cannon C."/>
            <person name="Castanera R."/>
            <person name="Culley D."/>
            <person name="Daum C."/>
            <person name="Ezra D."/>
            <person name="Gonzalez J."/>
            <person name="Henrissat B."/>
            <person name="Kuo A."/>
            <person name="Liang C."/>
            <person name="Lipzen A."/>
            <person name="Lutzoni F."/>
            <person name="Magnuson J."/>
            <person name="Mondo S."/>
            <person name="Nolan M."/>
            <person name="Ohm R."/>
            <person name="Pangilinan J."/>
            <person name="Park H.-J."/>
            <person name="Ramirez L."/>
            <person name="Alfaro M."/>
            <person name="Sun H."/>
            <person name="Tritt A."/>
            <person name="Yoshinaga Y."/>
            <person name="Zwiers L.-H."/>
            <person name="Turgeon B."/>
            <person name="Goodwin S."/>
            <person name="Spatafora J."/>
            <person name="Crous P."/>
            <person name="Grigoriev I."/>
        </authorList>
    </citation>
    <scope>NUCLEOTIDE SEQUENCE</scope>
    <source>
        <strain evidence="2">CBS 207.26</strain>
    </source>
</reference>
<protein>
    <recommendedName>
        <fullName evidence="1">Glyoxalase/fosfomycin resistance/dioxygenase domain-containing protein</fullName>
    </recommendedName>
</protein>
<dbReference type="Proteomes" id="UP000800200">
    <property type="component" value="Unassembled WGS sequence"/>
</dbReference>
<sequence length="192" mass="21350">MATTTIPSLSALDEKPQAIAPASLAHVVLQTNHFLTYDIEHHCIAITAVPNIQPRVPGTSGLQHIAFTFSTLPDLLTAYLQRKKHGMEPVWCVNHGPTTSIYYKDPDGNMLQTQIDNFDTTEEATDFMSERFRGNSLGVEFEPDEHIEKLKGGVEERELKRRSEGVKRGLADMKSLGRVDVGGCMRAVDSRE</sequence>
<gene>
    <name evidence="2" type="ORF">K469DRAFT_689198</name>
</gene>
<dbReference type="Pfam" id="PF00903">
    <property type="entry name" value="Glyoxalase"/>
    <property type="match status" value="1"/>
</dbReference>
<feature type="domain" description="Glyoxalase/fosfomycin resistance/dioxygenase" evidence="1">
    <location>
        <begin position="33"/>
        <end position="112"/>
    </location>
</feature>
<name>A0A6A6EW87_9PEZI</name>
<dbReference type="InterPro" id="IPR029068">
    <property type="entry name" value="Glyas_Bleomycin-R_OHBP_Dase"/>
</dbReference>
<dbReference type="InterPro" id="IPR004360">
    <property type="entry name" value="Glyas_Fos-R_dOase_dom"/>
</dbReference>
<dbReference type="EMBL" id="ML994612">
    <property type="protein sequence ID" value="KAF2194156.1"/>
    <property type="molecule type" value="Genomic_DNA"/>
</dbReference>